<evidence type="ECO:0000313" key="8">
    <source>
        <dbReference type="EMBL" id="KXA92053.1"/>
    </source>
</evidence>
<dbReference type="GO" id="GO:0006432">
    <property type="term" value="P:phenylalanyl-tRNA aminoacylation"/>
    <property type="evidence" value="ECO:0007669"/>
    <property type="project" value="TreeGrafter"/>
</dbReference>
<dbReference type="PANTHER" id="PTHR11538">
    <property type="entry name" value="PHENYLALANYL-TRNA SYNTHETASE"/>
    <property type="match status" value="1"/>
</dbReference>
<evidence type="ECO:0000256" key="6">
    <source>
        <dbReference type="ARBA" id="ARBA00023146"/>
    </source>
</evidence>
<keyword evidence="9" id="KW-1185">Reference proteome</keyword>
<name>A0A133UCZ8_9EURY</name>
<dbReference type="PANTHER" id="PTHR11538:SF40">
    <property type="entry name" value="PHENYLALANINE--TRNA LIGASE ALPHA SUBUNIT"/>
    <property type="match status" value="1"/>
</dbReference>
<reference evidence="8 9" key="1">
    <citation type="journal article" date="2016" name="Sci. Rep.">
        <title>Metabolic traits of an uncultured archaeal lineage -MSBL1- from brine pools of the Red Sea.</title>
        <authorList>
            <person name="Mwirichia R."/>
            <person name="Alam I."/>
            <person name="Rashid M."/>
            <person name="Vinu M."/>
            <person name="Ba-Alawi W."/>
            <person name="Anthony Kamau A."/>
            <person name="Kamanda Ngugi D."/>
            <person name="Goker M."/>
            <person name="Klenk H.P."/>
            <person name="Bajic V."/>
            <person name="Stingl U."/>
        </authorList>
    </citation>
    <scope>NUCLEOTIDE SEQUENCE [LARGE SCALE GENOMIC DNA]</scope>
    <source>
        <strain evidence="8">SCGC-AAA259E19</strain>
    </source>
</reference>
<comment type="caution">
    <text evidence="8">The sequence shown here is derived from an EMBL/GenBank/DDBJ whole genome shotgun (WGS) entry which is preliminary data.</text>
</comment>
<keyword evidence="5" id="KW-0648">Protein biosynthesis</keyword>
<evidence type="ECO:0000256" key="4">
    <source>
        <dbReference type="ARBA" id="ARBA00022840"/>
    </source>
</evidence>
<dbReference type="SUPFAM" id="SSF55681">
    <property type="entry name" value="Class II aaRS and biotin synthetases"/>
    <property type="match status" value="1"/>
</dbReference>
<dbReference type="GO" id="GO:0000049">
    <property type="term" value="F:tRNA binding"/>
    <property type="evidence" value="ECO:0007669"/>
    <property type="project" value="InterPro"/>
</dbReference>
<dbReference type="Proteomes" id="UP000070284">
    <property type="component" value="Unassembled WGS sequence"/>
</dbReference>
<dbReference type="EC" id="6.1.1.20" evidence="1"/>
<proteinExistence type="predicted"/>
<dbReference type="AlphaFoldDB" id="A0A133UCZ8"/>
<dbReference type="InterPro" id="IPR002319">
    <property type="entry name" value="Phenylalanyl-tRNA_Synthase"/>
</dbReference>
<keyword evidence="6 8" id="KW-0030">Aminoacyl-tRNA synthetase</keyword>
<keyword evidence="4" id="KW-0067">ATP-binding</keyword>
<protein>
    <recommendedName>
        <fullName evidence="1">phenylalanine--tRNA ligase</fullName>
        <ecNumber evidence="1">6.1.1.20</ecNumber>
    </recommendedName>
</protein>
<gene>
    <name evidence="8" type="ORF">AKJ65_08120</name>
</gene>
<dbReference type="Pfam" id="PF01409">
    <property type="entry name" value="tRNA-synt_2d"/>
    <property type="match status" value="1"/>
</dbReference>
<keyword evidence="3" id="KW-0547">Nucleotide-binding</keyword>
<dbReference type="PATRIC" id="fig|1698264.3.peg.906"/>
<keyword evidence="2" id="KW-0436">Ligase</keyword>
<dbReference type="GO" id="GO:0005524">
    <property type="term" value="F:ATP binding"/>
    <property type="evidence" value="ECO:0007669"/>
    <property type="project" value="UniProtKB-KW"/>
</dbReference>
<dbReference type="InterPro" id="IPR045864">
    <property type="entry name" value="aa-tRNA-synth_II/BPL/LPL"/>
</dbReference>
<dbReference type="EMBL" id="LHXO01000191">
    <property type="protein sequence ID" value="KXA92053.1"/>
    <property type="molecule type" value="Genomic_DNA"/>
</dbReference>
<evidence type="ECO:0000256" key="2">
    <source>
        <dbReference type="ARBA" id="ARBA00022598"/>
    </source>
</evidence>
<feature type="domain" description="Aminoacyl-transfer RNA synthetases class-II family profile" evidence="7">
    <location>
        <begin position="1"/>
        <end position="130"/>
    </location>
</feature>
<dbReference type="GO" id="GO:0005737">
    <property type="term" value="C:cytoplasm"/>
    <property type="evidence" value="ECO:0007669"/>
    <property type="project" value="TreeGrafter"/>
</dbReference>
<accession>A0A133UCZ8</accession>
<evidence type="ECO:0000256" key="1">
    <source>
        <dbReference type="ARBA" id="ARBA00012814"/>
    </source>
</evidence>
<evidence type="ECO:0000256" key="5">
    <source>
        <dbReference type="ARBA" id="ARBA00022917"/>
    </source>
</evidence>
<dbReference type="InterPro" id="IPR006195">
    <property type="entry name" value="aa-tRNA-synth_II"/>
</dbReference>
<dbReference type="Gene3D" id="3.30.930.10">
    <property type="entry name" value="Bira Bifunctional Protein, Domain 2"/>
    <property type="match status" value="1"/>
</dbReference>
<evidence type="ECO:0000256" key="3">
    <source>
        <dbReference type="ARBA" id="ARBA00022741"/>
    </source>
</evidence>
<feature type="non-terminal residue" evidence="8">
    <location>
        <position position="1"/>
    </location>
</feature>
<evidence type="ECO:0000259" key="7">
    <source>
        <dbReference type="PROSITE" id="PS50862"/>
    </source>
</evidence>
<sequence>RRERIDYQHLAEFPQAEGIVMAPDLNFRHMLGYLKQILIEIGIPKIRFRPGYFPYTEPSAEADGYFPELDEWIELLGAGMFRPELLNPLGIDHPVLAWGIGFSRLAMIRMGIEDMRDLHNNDIDWLRKQPLR</sequence>
<organism evidence="8 9">
    <name type="scientific">candidate division MSBL1 archaeon SCGC-AAA259E19</name>
    <dbReference type="NCBI Taxonomy" id="1698264"/>
    <lineage>
        <taxon>Archaea</taxon>
        <taxon>Methanobacteriati</taxon>
        <taxon>Methanobacteriota</taxon>
        <taxon>candidate division MSBL1</taxon>
    </lineage>
</organism>
<dbReference type="PROSITE" id="PS50862">
    <property type="entry name" value="AA_TRNA_LIGASE_II"/>
    <property type="match status" value="1"/>
</dbReference>
<evidence type="ECO:0000313" key="9">
    <source>
        <dbReference type="Proteomes" id="UP000070284"/>
    </source>
</evidence>
<dbReference type="GO" id="GO:0004826">
    <property type="term" value="F:phenylalanine-tRNA ligase activity"/>
    <property type="evidence" value="ECO:0007669"/>
    <property type="project" value="UniProtKB-EC"/>
</dbReference>